<gene>
    <name evidence="2" type="ORF">MRATA1EN1_LOCUS8709</name>
</gene>
<evidence type="ECO:0000256" key="1">
    <source>
        <dbReference type="SAM" id="Phobius"/>
    </source>
</evidence>
<dbReference type="EMBL" id="OX459955">
    <property type="protein sequence ID" value="CAI9159747.1"/>
    <property type="molecule type" value="Genomic_DNA"/>
</dbReference>
<keyword evidence="3" id="KW-1185">Reference proteome</keyword>
<evidence type="ECO:0000313" key="3">
    <source>
        <dbReference type="Proteomes" id="UP001176941"/>
    </source>
</evidence>
<reference evidence="2" key="1">
    <citation type="submission" date="2023-04" db="EMBL/GenBank/DDBJ databases">
        <authorList>
            <consortium name="ELIXIR-Norway"/>
        </authorList>
    </citation>
    <scope>NUCLEOTIDE SEQUENCE [LARGE SCALE GENOMIC DNA]</scope>
</reference>
<evidence type="ECO:0000313" key="2">
    <source>
        <dbReference type="EMBL" id="CAI9159747.1"/>
    </source>
</evidence>
<sequence length="165" mass="18307">MDYMSGVQTRLSDFHFIYLYTFCPGAGVLTAWFLQGRDEAGRGWVPARASPGVSGQRVPVLQWMTGTRLRVMSAMTIFLICEVTVPTLSLGIEILEWIPDLPEGFLALFFFQVFIEFITILLLFYALVFWPQVCGILAPRPGIELASPMLEGEVLTTGPPGKSPS</sequence>
<dbReference type="Proteomes" id="UP001176941">
    <property type="component" value="Chromosome 19"/>
</dbReference>
<organism evidence="2 3">
    <name type="scientific">Rangifer tarandus platyrhynchus</name>
    <name type="common">Svalbard reindeer</name>
    <dbReference type="NCBI Taxonomy" id="3082113"/>
    <lineage>
        <taxon>Eukaryota</taxon>
        <taxon>Metazoa</taxon>
        <taxon>Chordata</taxon>
        <taxon>Craniata</taxon>
        <taxon>Vertebrata</taxon>
        <taxon>Euteleostomi</taxon>
        <taxon>Mammalia</taxon>
        <taxon>Eutheria</taxon>
        <taxon>Laurasiatheria</taxon>
        <taxon>Artiodactyla</taxon>
        <taxon>Ruminantia</taxon>
        <taxon>Pecora</taxon>
        <taxon>Cervidae</taxon>
        <taxon>Odocoileinae</taxon>
        <taxon>Rangifer</taxon>
    </lineage>
</organism>
<keyword evidence="1" id="KW-0812">Transmembrane</keyword>
<protein>
    <submittedName>
        <fullName evidence="2">Uncharacterized protein</fullName>
    </submittedName>
</protein>
<name>A0ABN8YGP9_RANTA</name>
<feature type="transmembrane region" description="Helical" evidence="1">
    <location>
        <begin position="71"/>
        <end position="92"/>
    </location>
</feature>
<keyword evidence="1" id="KW-1133">Transmembrane helix</keyword>
<keyword evidence="1" id="KW-0472">Membrane</keyword>
<accession>A0ABN8YGP9</accession>
<proteinExistence type="predicted"/>
<feature type="transmembrane region" description="Helical" evidence="1">
    <location>
        <begin position="15"/>
        <end position="34"/>
    </location>
</feature>
<feature type="transmembrane region" description="Helical" evidence="1">
    <location>
        <begin position="104"/>
        <end position="130"/>
    </location>
</feature>